<sequence>CVTLNCTDIMPLVGVVLLPFLVLPLIVVGKT</sequence>
<proteinExistence type="predicted"/>
<keyword evidence="1" id="KW-1133">Transmembrane helix</keyword>
<protein>
    <submittedName>
        <fullName evidence="2">Envelope glycoprotein</fullName>
    </submittedName>
</protein>
<keyword evidence="2" id="KW-0946">Virion</keyword>
<organismHost>
    <name type="scientific">Homo sapiens</name>
    <name type="common">Human</name>
    <dbReference type="NCBI Taxonomy" id="9606"/>
</organismHost>
<gene>
    <name evidence="2" type="primary">env</name>
</gene>
<feature type="transmembrane region" description="Helical" evidence="1">
    <location>
        <begin position="12"/>
        <end position="29"/>
    </location>
</feature>
<keyword evidence="1" id="KW-0812">Transmembrane</keyword>
<reference evidence="2" key="1">
    <citation type="submission" date="1997-03" db="EMBL/GenBank/DDBJ databases">
        <title>Analysis of the V1-V5 env region in Long-Term Non Progressor and in rapid progressor HIV-1 infected individuals.</title>
        <authorList>
            <person name="Balotta C."/>
            <person name="Riva C."/>
            <person name="Violin M."/>
            <person name="Colombo C."/>
            <person name="Galli M."/>
            <person name="Moroni M."/>
        </authorList>
    </citation>
    <scope>NUCLEOTIDE SEQUENCE</scope>
</reference>
<keyword evidence="2" id="KW-0261">Viral envelope protein</keyword>
<dbReference type="GO" id="GO:0019031">
    <property type="term" value="C:viral envelope"/>
    <property type="evidence" value="ECO:0007669"/>
    <property type="project" value="UniProtKB-KW"/>
</dbReference>
<name>O11551_HV1</name>
<dbReference type="EMBL" id="U95454">
    <property type="protein sequence ID" value="AAB52801.1"/>
    <property type="molecule type" value="Genomic_DNA"/>
</dbReference>
<feature type="non-terminal residue" evidence="2">
    <location>
        <position position="1"/>
    </location>
</feature>
<organism evidence="2">
    <name type="scientific">Human immunodeficiency virus type 1</name>
    <name type="common">HIV-1</name>
    <dbReference type="NCBI Taxonomy" id="11676"/>
    <lineage>
        <taxon>Viruses</taxon>
        <taxon>Riboviria</taxon>
        <taxon>Pararnavirae</taxon>
        <taxon>Artverviricota</taxon>
        <taxon>Revtraviricetes</taxon>
        <taxon>Ortervirales</taxon>
        <taxon>Retroviridae</taxon>
        <taxon>Orthoretrovirinae</taxon>
        <taxon>Lentivirus</taxon>
        <taxon>Lentivirus humimdef1</taxon>
    </lineage>
</organism>
<accession>O11551</accession>
<evidence type="ECO:0000256" key="1">
    <source>
        <dbReference type="SAM" id="Phobius"/>
    </source>
</evidence>
<evidence type="ECO:0000313" key="2">
    <source>
        <dbReference type="EMBL" id="AAB52801.1"/>
    </source>
</evidence>
<keyword evidence="1" id="KW-0472">Membrane</keyword>